<sequence>MLLKNVSNQIKTVISVLFISYIGTTLSYAKPLQCEQSDFKKNYAKLCRDEFKSIRTELDDMSLTATLVTDAPLRLLDDTHQLWLSYVQQCRSTHCVKQQLERRQEDLNVYTSMNQTLTQHYLKYEAGQLAKQPVHLRIHQLTKDRIKVEGIAYRNPNNGIKSQVIPLLAYTTPNKKNEILDNENDCKYQLSFQTAVLVVNTKQQGCERFKGIYRLYD</sequence>
<proteinExistence type="predicted"/>
<gene>
    <name evidence="1" type="ORF">G8E00_07050</name>
</gene>
<dbReference type="KEGG" id="asha:G8E00_07050"/>
<protein>
    <submittedName>
        <fullName evidence="1">Uncharacterized protein</fullName>
    </submittedName>
</protein>
<name>A0A6G8RUW5_9GAMM</name>
<evidence type="ECO:0000313" key="1">
    <source>
        <dbReference type="EMBL" id="QIO05726.1"/>
    </source>
</evidence>
<dbReference type="AlphaFoldDB" id="A0A6G8RUW5"/>
<dbReference type="Proteomes" id="UP000502297">
    <property type="component" value="Chromosome"/>
</dbReference>
<keyword evidence="2" id="KW-1185">Reference proteome</keyword>
<dbReference type="RefSeq" id="WP_166223091.1">
    <property type="nucleotide sequence ID" value="NZ_CP049801.1"/>
</dbReference>
<organism evidence="1 2">
    <name type="scientific">Acinetobacter shaoyimingii</name>
    <dbReference type="NCBI Taxonomy" id="2715164"/>
    <lineage>
        <taxon>Bacteria</taxon>
        <taxon>Pseudomonadati</taxon>
        <taxon>Pseudomonadota</taxon>
        <taxon>Gammaproteobacteria</taxon>
        <taxon>Moraxellales</taxon>
        <taxon>Moraxellaceae</taxon>
        <taxon>Acinetobacter</taxon>
    </lineage>
</organism>
<evidence type="ECO:0000313" key="2">
    <source>
        <dbReference type="Proteomes" id="UP000502297"/>
    </source>
</evidence>
<dbReference type="EMBL" id="CP049801">
    <property type="protein sequence ID" value="QIO05726.1"/>
    <property type="molecule type" value="Genomic_DNA"/>
</dbReference>
<reference evidence="1 2" key="1">
    <citation type="submission" date="2020-03" db="EMBL/GenBank/DDBJ databases">
        <authorList>
            <person name="Zhu W."/>
        </authorList>
    </citation>
    <scope>NUCLEOTIDE SEQUENCE [LARGE SCALE GENOMIC DNA]</scope>
    <source>
        <strain evidence="1 2">323-1</strain>
    </source>
</reference>
<accession>A0A6G8RUW5</accession>